<proteinExistence type="predicted"/>
<reference evidence="2" key="1">
    <citation type="submission" date="2018-06" db="EMBL/GenBank/DDBJ databases">
        <title>Complete genome sequences of Mycoplasma anatis, M. anseris and M. cloacale type strains.</title>
        <authorList>
            <person name="Grozner D."/>
            <person name="Forro B."/>
            <person name="Sulyok K.M."/>
            <person name="Marton S."/>
            <person name="Kreizinger Z."/>
            <person name="Banyai K."/>
            <person name="Gyuranecz M."/>
        </authorList>
    </citation>
    <scope>NUCLEOTIDE SEQUENCE [LARGE SCALE GENOMIC DNA]</scope>
    <source>
        <strain evidence="2">NCTC 10199</strain>
    </source>
</reference>
<name>A0A2Z4LMK8_9BACT</name>
<dbReference type="KEGG" id="mclo:DK849_02805"/>
<dbReference type="Proteomes" id="UP000249865">
    <property type="component" value="Chromosome"/>
</dbReference>
<dbReference type="AlphaFoldDB" id="A0A2Z4LMK8"/>
<dbReference type="OrthoDB" id="401364at2"/>
<organism evidence="1 2">
    <name type="scientific">Metamycoplasma cloacale</name>
    <dbReference type="NCBI Taxonomy" id="92401"/>
    <lineage>
        <taxon>Bacteria</taxon>
        <taxon>Bacillati</taxon>
        <taxon>Mycoplasmatota</taxon>
        <taxon>Mycoplasmoidales</taxon>
        <taxon>Metamycoplasmataceae</taxon>
        <taxon>Metamycoplasma</taxon>
    </lineage>
</organism>
<protein>
    <submittedName>
        <fullName evidence="1">Uncharacterized protein</fullName>
    </submittedName>
</protein>
<dbReference type="EMBL" id="CP030103">
    <property type="protein sequence ID" value="AWX42976.1"/>
    <property type="molecule type" value="Genomic_DNA"/>
</dbReference>
<dbReference type="RefSeq" id="WP_029330170.1">
    <property type="nucleotide sequence ID" value="NZ_CP030103.1"/>
</dbReference>
<evidence type="ECO:0000313" key="2">
    <source>
        <dbReference type="Proteomes" id="UP000249865"/>
    </source>
</evidence>
<keyword evidence="2" id="KW-1185">Reference proteome</keyword>
<accession>A0A2Z4LMK8</accession>
<evidence type="ECO:0000313" key="1">
    <source>
        <dbReference type="EMBL" id="AWX42976.1"/>
    </source>
</evidence>
<sequence length="217" mass="26118">MNEKKWLNQWELLDIFINFCNENNVWYSADNQLLLYTTTNEKPETQEFELDVMMTLDSYEKLRTEMHNNILDNCKHSQYHSNVIKFVSNADDIDENQPFIRINLIIPTNVKNVKKLFKINNKLKNWASNLSSRKPINNLIWRLSFFNQTYKEIINILLEKENEGFLVVNGKIDKNIYKFWIPNLTFNTHIQELNNLKIQCINEYHSYLTNLFEKEEK</sequence>
<gene>
    <name evidence="1" type="ORF">DK849_02805</name>
</gene>